<dbReference type="PROSITE" id="PS50878">
    <property type="entry name" value="RT_POL"/>
    <property type="match status" value="1"/>
</dbReference>
<dbReference type="Pfam" id="PF00078">
    <property type="entry name" value="RVT_1"/>
    <property type="match status" value="1"/>
</dbReference>
<dbReference type="PANTHER" id="PTHR33116">
    <property type="entry name" value="REVERSE TRANSCRIPTASE ZINC-BINDING DOMAIN-CONTAINING PROTEIN-RELATED-RELATED"/>
    <property type="match status" value="1"/>
</dbReference>
<evidence type="ECO:0000256" key="1">
    <source>
        <dbReference type="SAM" id="Phobius"/>
    </source>
</evidence>
<dbReference type="Proteomes" id="UP000280104">
    <property type="component" value="Chromosome II"/>
</dbReference>
<dbReference type="PANTHER" id="PTHR33116:SF87">
    <property type="entry name" value="OS01G0158850 PROTEIN"/>
    <property type="match status" value="1"/>
</dbReference>
<sequence length="574" mass="66459">MGDFAVKFRVRSKEDGFNWALVAVYGAAQPEFKPDFLADLVRMCGSEQLPYLVGGDFNIIRRREDKNNDNFDGRWSFMFNTIIESLNLREIELSGRKFTWANALPNPTYEKLDRVLASVDWEQKFPLVTVQALSRGISDHTPLFVDSGQPAHVGNRNVFSFEMAWFEREGFLDLVAREWAKDSGGKTALQRWQNKIRHLRSVLRGWAKHLSGIYKVEKERLLSLIQFLDVKAETTLLPVVELQAKLDAELRLKELLREEELKWALRAKVQRVVQGDANTEFFHMIANGKHRKKRIFQLEQDEGTIVGQENLKLYITEFYKQVESFTQKGSVGIKVNDDIGHYFQTHKGLRQGDPMSPVLFNIVVDMLAILIGRAKNAGQVGGLVPNLVDGGVSILQYADDTIIFMEHDLAKARNMKLVLCLFEQLSGLKINFHKSELFCFGRAKEEQEAYRQLFGCELGALPFTYLGIPIHHRKLTNREWKCIEDRFEKKLSCWKGKLLSYGGRLILINSVLTSLPMFLLSFFEVPVGVRKRLYFYRSRFFWQSDDLKRKYRLAKWDIICRPKDQGGWVSRILR</sequence>
<dbReference type="InterPro" id="IPR036691">
    <property type="entry name" value="Endo/exonu/phosph_ase_sf"/>
</dbReference>
<evidence type="ECO:0000259" key="2">
    <source>
        <dbReference type="PROSITE" id="PS50878"/>
    </source>
</evidence>
<keyword evidence="1" id="KW-0472">Membrane</keyword>
<dbReference type="InterPro" id="IPR005135">
    <property type="entry name" value="Endo/exonuclease/phosphatase"/>
</dbReference>
<accession>A0A7H4LFC1</accession>
<protein>
    <recommendedName>
        <fullName evidence="2">Reverse transcriptase domain-containing protein</fullName>
    </recommendedName>
</protein>
<evidence type="ECO:0000313" key="4">
    <source>
        <dbReference type="Proteomes" id="UP000280104"/>
    </source>
</evidence>
<dbReference type="EMBL" id="LS480641">
    <property type="protein sequence ID" value="SPT17309.1"/>
    <property type="molecule type" value="Genomic_DNA"/>
</dbReference>
<dbReference type="SUPFAM" id="SSF56219">
    <property type="entry name" value="DNase I-like"/>
    <property type="match status" value="1"/>
</dbReference>
<dbReference type="InterPro" id="IPR043502">
    <property type="entry name" value="DNA/RNA_pol_sf"/>
</dbReference>
<keyword evidence="1" id="KW-0812">Transmembrane</keyword>
<feature type="domain" description="Reverse transcriptase" evidence="2">
    <location>
        <begin position="197"/>
        <end position="470"/>
    </location>
</feature>
<organism evidence="3 4">
    <name type="scientific">Triticum aestivum</name>
    <name type="common">Wheat</name>
    <dbReference type="NCBI Taxonomy" id="4565"/>
    <lineage>
        <taxon>Eukaryota</taxon>
        <taxon>Viridiplantae</taxon>
        <taxon>Streptophyta</taxon>
        <taxon>Embryophyta</taxon>
        <taxon>Tracheophyta</taxon>
        <taxon>Spermatophyta</taxon>
        <taxon>Magnoliopsida</taxon>
        <taxon>Liliopsida</taxon>
        <taxon>Poales</taxon>
        <taxon>Poaceae</taxon>
        <taxon>BOP clade</taxon>
        <taxon>Pooideae</taxon>
        <taxon>Triticodae</taxon>
        <taxon>Triticeae</taxon>
        <taxon>Triticinae</taxon>
        <taxon>Triticum</taxon>
    </lineage>
</organism>
<reference evidence="3 4" key="1">
    <citation type="submission" date="2018-05" db="EMBL/GenBank/DDBJ databases">
        <authorList>
            <person name="Thind KAUR A."/>
        </authorList>
    </citation>
    <scope>NUCLEOTIDE SEQUENCE [LARGE SCALE GENOMIC DNA]</scope>
</reference>
<dbReference type="Gene3D" id="3.60.10.10">
    <property type="entry name" value="Endonuclease/exonuclease/phosphatase"/>
    <property type="match status" value="1"/>
</dbReference>
<dbReference type="AlphaFoldDB" id="A0A7H4LFC1"/>
<proteinExistence type="predicted"/>
<feature type="transmembrane region" description="Helical" evidence="1">
    <location>
        <begin position="505"/>
        <end position="529"/>
    </location>
</feature>
<dbReference type="GO" id="GO:0003824">
    <property type="term" value="F:catalytic activity"/>
    <property type="evidence" value="ECO:0007669"/>
    <property type="project" value="InterPro"/>
</dbReference>
<evidence type="ECO:0000313" key="3">
    <source>
        <dbReference type="EMBL" id="SPT17309.1"/>
    </source>
</evidence>
<gene>
    <name evidence="3" type="ORF">CAMPLR22A2D_LOCUS1916</name>
</gene>
<keyword evidence="1" id="KW-1133">Transmembrane helix</keyword>
<dbReference type="SUPFAM" id="SSF56672">
    <property type="entry name" value="DNA/RNA polymerases"/>
    <property type="match status" value="1"/>
</dbReference>
<dbReference type="InterPro" id="IPR000477">
    <property type="entry name" value="RT_dom"/>
</dbReference>
<name>A0A7H4LFC1_WHEAT</name>
<dbReference type="Pfam" id="PF03372">
    <property type="entry name" value="Exo_endo_phos"/>
    <property type="match status" value="1"/>
</dbReference>